<reference evidence="1 2" key="1">
    <citation type="submission" date="2015-01" db="EMBL/GenBank/DDBJ databases">
        <title>Evolution of Trichinella species and genotypes.</title>
        <authorList>
            <person name="Korhonen P.K."/>
            <person name="Edoardo P."/>
            <person name="Giuseppe L.R."/>
            <person name="Gasser R.B."/>
        </authorList>
    </citation>
    <scope>NUCLEOTIDE SEQUENCE [LARGE SCALE GENOMIC DNA]</scope>
    <source>
        <strain evidence="1">ISS3</strain>
    </source>
</reference>
<dbReference type="Proteomes" id="UP000054776">
    <property type="component" value="Unassembled WGS sequence"/>
</dbReference>
<dbReference type="InParanoid" id="A0A0V0YXY4"/>
<comment type="caution">
    <text evidence="1">The sequence shown here is derived from an EMBL/GenBank/DDBJ whole genome shotgun (WGS) entry which is preliminary data.</text>
</comment>
<proteinExistence type="predicted"/>
<evidence type="ECO:0000313" key="2">
    <source>
        <dbReference type="Proteomes" id="UP000054776"/>
    </source>
</evidence>
<dbReference type="EMBL" id="JYDH01003939">
    <property type="protein sequence ID" value="KRY04971.1"/>
    <property type="molecule type" value="Genomic_DNA"/>
</dbReference>
<keyword evidence="2" id="KW-1185">Reference proteome</keyword>
<name>A0A0V0YXY4_TRISP</name>
<sequence>MVLLLLWATCMKEWIVIVAISLSQPSSVRAVSAFRM</sequence>
<organism evidence="1 2">
    <name type="scientific">Trichinella spiralis</name>
    <name type="common">Trichina worm</name>
    <dbReference type="NCBI Taxonomy" id="6334"/>
    <lineage>
        <taxon>Eukaryota</taxon>
        <taxon>Metazoa</taxon>
        <taxon>Ecdysozoa</taxon>
        <taxon>Nematoda</taxon>
        <taxon>Enoplea</taxon>
        <taxon>Dorylaimia</taxon>
        <taxon>Trichinellida</taxon>
        <taxon>Trichinellidae</taxon>
        <taxon>Trichinella</taxon>
    </lineage>
</organism>
<gene>
    <name evidence="1" type="ORF">T01_4611</name>
</gene>
<evidence type="ECO:0000313" key="1">
    <source>
        <dbReference type="EMBL" id="KRY04971.1"/>
    </source>
</evidence>
<dbReference type="AlphaFoldDB" id="A0A0V0YXY4"/>
<protein>
    <submittedName>
        <fullName evidence="1">Uncharacterized protein</fullName>
    </submittedName>
</protein>
<accession>A0A0V0YXY4</accession>